<name>A0AAE0HIA8_9PEZI</name>
<accession>A0AAE0HIA8</accession>
<dbReference type="AlphaFoldDB" id="A0AAE0HIA8"/>
<evidence type="ECO:0000313" key="3">
    <source>
        <dbReference type="Proteomes" id="UP001278766"/>
    </source>
</evidence>
<feature type="region of interest" description="Disordered" evidence="1">
    <location>
        <begin position="236"/>
        <end position="266"/>
    </location>
</feature>
<keyword evidence="3" id="KW-1185">Reference proteome</keyword>
<gene>
    <name evidence="2" type="ORF">B0H64DRAFT_114846</name>
</gene>
<evidence type="ECO:0000256" key="1">
    <source>
        <dbReference type="SAM" id="MobiDB-lite"/>
    </source>
</evidence>
<feature type="region of interest" description="Disordered" evidence="1">
    <location>
        <begin position="24"/>
        <end position="50"/>
    </location>
</feature>
<comment type="caution">
    <text evidence="2">The sequence shown here is derived from an EMBL/GenBank/DDBJ whole genome shotgun (WGS) entry which is preliminary data.</text>
</comment>
<sequence>MQRRCCSSSSPHAGAALGHRSGVIQQGKAAAQPPHGQGWGIESELKPQRKRRGSTISAWLWRQQNRTSGRLERAEASAFTGRSHYLSIMVADVVQQFIGEQFGAYMLVEPDVERKEALLRHHATSSCVRDWMGSRWASKGHLTFWFRPVEADDEEEILAFRRTEKYASSGSRFSCSNRNPQLALPETSTVLSMRDPQSGKNSAGEPAMSYLPTILTRQKINRWRRRSIQVPILARTKPVGSPTAPPPGSNCNPFSRSPERLPRQTGITDHNHECRTAGRYHQAVFDLGCAESVTEKLWATIGLCPGPSPADPTDRAVVCRNASLPSPHGQHSTRQLETH</sequence>
<dbReference type="Proteomes" id="UP001278766">
    <property type="component" value="Unassembled WGS sequence"/>
</dbReference>
<reference evidence="2" key="1">
    <citation type="journal article" date="2023" name="Mol. Phylogenet. Evol.">
        <title>Genome-scale phylogeny and comparative genomics of the fungal order Sordariales.</title>
        <authorList>
            <person name="Hensen N."/>
            <person name="Bonometti L."/>
            <person name="Westerberg I."/>
            <person name="Brannstrom I.O."/>
            <person name="Guillou S."/>
            <person name="Cros-Aarteil S."/>
            <person name="Calhoun S."/>
            <person name="Haridas S."/>
            <person name="Kuo A."/>
            <person name="Mondo S."/>
            <person name="Pangilinan J."/>
            <person name="Riley R."/>
            <person name="LaButti K."/>
            <person name="Andreopoulos B."/>
            <person name="Lipzen A."/>
            <person name="Chen C."/>
            <person name="Yan M."/>
            <person name="Daum C."/>
            <person name="Ng V."/>
            <person name="Clum A."/>
            <person name="Steindorff A."/>
            <person name="Ohm R.A."/>
            <person name="Martin F."/>
            <person name="Silar P."/>
            <person name="Natvig D.O."/>
            <person name="Lalanne C."/>
            <person name="Gautier V."/>
            <person name="Ament-Velasquez S.L."/>
            <person name="Kruys A."/>
            <person name="Hutchinson M.I."/>
            <person name="Powell A.J."/>
            <person name="Barry K."/>
            <person name="Miller A.N."/>
            <person name="Grigoriev I.V."/>
            <person name="Debuchy R."/>
            <person name="Gladieux P."/>
            <person name="Hiltunen Thoren M."/>
            <person name="Johannesson H."/>
        </authorList>
    </citation>
    <scope>NUCLEOTIDE SEQUENCE</scope>
    <source>
        <strain evidence="2">CBS 168.71</strain>
    </source>
</reference>
<organism evidence="2 3">
    <name type="scientific">Chaetomium fimeti</name>
    <dbReference type="NCBI Taxonomy" id="1854472"/>
    <lineage>
        <taxon>Eukaryota</taxon>
        <taxon>Fungi</taxon>
        <taxon>Dikarya</taxon>
        <taxon>Ascomycota</taxon>
        <taxon>Pezizomycotina</taxon>
        <taxon>Sordariomycetes</taxon>
        <taxon>Sordariomycetidae</taxon>
        <taxon>Sordariales</taxon>
        <taxon>Chaetomiaceae</taxon>
        <taxon>Chaetomium</taxon>
    </lineage>
</organism>
<dbReference type="RefSeq" id="XP_062660480.1">
    <property type="nucleotide sequence ID" value="XM_062797847.1"/>
</dbReference>
<reference evidence="2" key="2">
    <citation type="submission" date="2023-06" db="EMBL/GenBank/DDBJ databases">
        <authorList>
            <consortium name="Lawrence Berkeley National Laboratory"/>
            <person name="Haridas S."/>
            <person name="Hensen N."/>
            <person name="Bonometti L."/>
            <person name="Westerberg I."/>
            <person name="Brannstrom I.O."/>
            <person name="Guillou S."/>
            <person name="Cros-Aarteil S."/>
            <person name="Calhoun S."/>
            <person name="Kuo A."/>
            <person name="Mondo S."/>
            <person name="Pangilinan J."/>
            <person name="Riley R."/>
            <person name="Labutti K."/>
            <person name="Andreopoulos B."/>
            <person name="Lipzen A."/>
            <person name="Chen C."/>
            <person name="Yanf M."/>
            <person name="Daum C."/>
            <person name="Ng V."/>
            <person name="Clum A."/>
            <person name="Steindorff A."/>
            <person name="Ohm R."/>
            <person name="Martin F."/>
            <person name="Silar P."/>
            <person name="Natvig D."/>
            <person name="Lalanne C."/>
            <person name="Gautier V."/>
            <person name="Ament-Velasquez S.L."/>
            <person name="Kruys A."/>
            <person name="Hutchinson M.I."/>
            <person name="Powell A.J."/>
            <person name="Barry K."/>
            <person name="Miller A.N."/>
            <person name="Grigoriev I.V."/>
            <person name="Debuchy R."/>
            <person name="Gladieux P."/>
            <person name="Thoren M.H."/>
            <person name="Johannesson H."/>
        </authorList>
    </citation>
    <scope>NUCLEOTIDE SEQUENCE</scope>
    <source>
        <strain evidence="2">CBS 168.71</strain>
    </source>
</reference>
<protein>
    <submittedName>
        <fullName evidence="2">Uncharacterized protein</fullName>
    </submittedName>
</protein>
<evidence type="ECO:0000313" key="2">
    <source>
        <dbReference type="EMBL" id="KAK3296966.1"/>
    </source>
</evidence>
<dbReference type="GeneID" id="87834795"/>
<proteinExistence type="predicted"/>
<dbReference type="EMBL" id="JAUEPN010000003">
    <property type="protein sequence ID" value="KAK3296966.1"/>
    <property type="molecule type" value="Genomic_DNA"/>
</dbReference>